<reference evidence="2 3" key="1">
    <citation type="submission" date="2024-09" db="EMBL/GenBank/DDBJ databases">
        <title>Chromosome-scale assembly of Riccia sorocarpa.</title>
        <authorList>
            <person name="Paukszto L."/>
        </authorList>
    </citation>
    <scope>NUCLEOTIDE SEQUENCE [LARGE SCALE GENOMIC DNA]</scope>
    <source>
        <strain evidence="2">LP-2024</strain>
        <tissue evidence="2">Aerial parts of the thallus</tissue>
    </source>
</reference>
<organism evidence="2 3">
    <name type="scientific">Riccia sorocarpa</name>
    <dbReference type="NCBI Taxonomy" id="122646"/>
    <lineage>
        <taxon>Eukaryota</taxon>
        <taxon>Viridiplantae</taxon>
        <taxon>Streptophyta</taxon>
        <taxon>Embryophyta</taxon>
        <taxon>Marchantiophyta</taxon>
        <taxon>Marchantiopsida</taxon>
        <taxon>Marchantiidae</taxon>
        <taxon>Marchantiales</taxon>
        <taxon>Ricciaceae</taxon>
        <taxon>Riccia</taxon>
    </lineage>
</organism>
<feature type="region of interest" description="Disordered" evidence="1">
    <location>
        <begin position="1"/>
        <end position="40"/>
    </location>
</feature>
<evidence type="ECO:0000256" key="1">
    <source>
        <dbReference type="SAM" id="MobiDB-lite"/>
    </source>
</evidence>
<evidence type="ECO:0000313" key="3">
    <source>
        <dbReference type="Proteomes" id="UP001633002"/>
    </source>
</evidence>
<comment type="caution">
    <text evidence="2">The sequence shown here is derived from an EMBL/GenBank/DDBJ whole genome shotgun (WGS) entry which is preliminary data.</text>
</comment>
<proteinExistence type="predicted"/>
<keyword evidence="3" id="KW-1185">Reference proteome</keyword>
<dbReference type="Proteomes" id="UP001633002">
    <property type="component" value="Unassembled WGS sequence"/>
</dbReference>
<gene>
    <name evidence="2" type="ORF">R1sor_019291</name>
</gene>
<dbReference type="AlphaFoldDB" id="A0ABD3IIB2"/>
<dbReference type="EMBL" id="JBJQOH010000001">
    <property type="protein sequence ID" value="KAL3701269.1"/>
    <property type="molecule type" value="Genomic_DNA"/>
</dbReference>
<protein>
    <submittedName>
        <fullName evidence="2">Uncharacterized protein</fullName>
    </submittedName>
</protein>
<accession>A0ABD3IIB2</accession>
<evidence type="ECO:0000313" key="2">
    <source>
        <dbReference type="EMBL" id="KAL3701269.1"/>
    </source>
</evidence>
<feature type="region of interest" description="Disordered" evidence="1">
    <location>
        <begin position="114"/>
        <end position="143"/>
    </location>
</feature>
<sequence>MQPTKSAKFTEVKSRREKRTLLDTGSASTSSKSSNPFKALEGLQDDHNTEMENQGCQEENISDSQLEMPTFPKSPVIITTTQPLGTPSPHMKTNMENYQTLFGTEGLGRRADVQDAEMDSAEARGIKGSPQAEGLYSQQMEQI</sequence>
<name>A0ABD3IIB2_9MARC</name>